<reference evidence="2" key="1">
    <citation type="journal article" date="2022" name="Nat. Commun.">
        <title>Chromosome evolution and the genetic basis of agronomically important traits in greater yam.</title>
        <authorList>
            <person name="Bredeson J.V."/>
            <person name="Lyons J.B."/>
            <person name="Oniyinde I.O."/>
            <person name="Okereke N.R."/>
            <person name="Kolade O."/>
            <person name="Nnabue I."/>
            <person name="Nwadili C.O."/>
            <person name="Hribova E."/>
            <person name="Parker M."/>
            <person name="Nwogha J."/>
            <person name="Shu S."/>
            <person name="Carlson J."/>
            <person name="Kariba R."/>
            <person name="Muthemba S."/>
            <person name="Knop K."/>
            <person name="Barton G.J."/>
            <person name="Sherwood A.V."/>
            <person name="Lopez-Montes A."/>
            <person name="Asiedu R."/>
            <person name="Jamnadass R."/>
            <person name="Muchugi A."/>
            <person name="Goodstein D."/>
            <person name="Egesi C.N."/>
            <person name="Featherston J."/>
            <person name="Asfaw A."/>
            <person name="Simpson G.G."/>
            <person name="Dolezel J."/>
            <person name="Hendre P.S."/>
            <person name="Van Deynze A."/>
            <person name="Kumar P.L."/>
            <person name="Obidiegwu J.E."/>
            <person name="Bhattacharjee R."/>
            <person name="Rokhsar D.S."/>
        </authorList>
    </citation>
    <scope>NUCLEOTIDE SEQUENCE [LARGE SCALE GENOMIC DNA]</scope>
    <source>
        <strain evidence="2">cv. TDa95/00328</strain>
    </source>
</reference>
<organism evidence="1 2">
    <name type="scientific">Dioscorea alata</name>
    <name type="common">Purple yam</name>
    <dbReference type="NCBI Taxonomy" id="55571"/>
    <lineage>
        <taxon>Eukaryota</taxon>
        <taxon>Viridiplantae</taxon>
        <taxon>Streptophyta</taxon>
        <taxon>Embryophyta</taxon>
        <taxon>Tracheophyta</taxon>
        <taxon>Spermatophyta</taxon>
        <taxon>Magnoliopsida</taxon>
        <taxon>Liliopsida</taxon>
        <taxon>Dioscoreales</taxon>
        <taxon>Dioscoreaceae</taxon>
        <taxon>Dioscorea</taxon>
    </lineage>
</organism>
<evidence type="ECO:0000313" key="2">
    <source>
        <dbReference type="Proteomes" id="UP000827976"/>
    </source>
</evidence>
<proteinExistence type="predicted"/>
<dbReference type="EMBL" id="CM037013">
    <property type="protein sequence ID" value="KAH7689142.1"/>
    <property type="molecule type" value="Genomic_DNA"/>
</dbReference>
<sequence>MSIQPNSLWRGCAANFQQPVNEEDQLAAQFLVETVYYFNCRVGQQPLSDIYYRSSNGEYDILHHVFRWDLTPYQDVFRNGFQARRQQNTHDNIYYNLNHYVHHGGRPLDTRREATHAFVSTTLNSNWHPTVNRGVEIDVFRYEIYAPGGIIVSQTLGENYEYPAQDEVCFVAGIAPQYIRSAQQFRLVVNGSYTRRARVDNRIRVNGNFNPQSHPSRFLTIRRPICAYRDEENHSRPLTIVIYRGDALQREKRQVPRDTDITDWYAQNVSGVNSYINAAFRSSRKNEAYIFMNDEYALLNYAPGTTNDSILNGPLLISDGYPSLKGTSFANYGIDCAFGDGEEAFIFSGNLCAKVDYAPGTTNDKITRGPMTITTMFPFFKGTVFEDGVDAAFESSRKNEAYLFKGNKYSLINFTNSRLIAIRLITEGFFSLKGTIFESGIDAAFASHRKNEAYLFKGSSYALINFAPASTDDYIIGGVKEITRNWPSLRGILPRTNKGLDINNQNEANTHRDQDEL</sequence>
<protein>
    <submittedName>
        <fullName evidence="1">ADP-ribosylation-containing protein</fullName>
    </submittedName>
</protein>
<evidence type="ECO:0000313" key="1">
    <source>
        <dbReference type="EMBL" id="KAH7689142.1"/>
    </source>
</evidence>
<dbReference type="Proteomes" id="UP000827976">
    <property type="component" value="Chromosome 3"/>
</dbReference>
<gene>
    <name evidence="1" type="ORF">IHE45_03G077600</name>
</gene>
<keyword evidence="2" id="KW-1185">Reference proteome</keyword>
<name>A0ACB7WME6_DIOAL</name>
<comment type="caution">
    <text evidence="1">The sequence shown here is derived from an EMBL/GenBank/DDBJ whole genome shotgun (WGS) entry which is preliminary data.</text>
</comment>
<accession>A0ACB7WME6</accession>